<protein>
    <submittedName>
        <fullName evidence="2">Transposase</fullName>
    </submittedName>
</protein>
<dbReference type="Proteomes" id="UP001596016">
    <property type="component" value="Unassembled WGS sequence"/>
</dbReference>
<sequence>LMPTRKRFPAFDHQLYRKRNVVERFFNKLKQFRAVATRYDKRDDNFLTSVQLAAIRIWIKENESVT</sequence>
<feature type="non-terminal residue" evidence="2">
    <location>
        <position position="1"/>
    </location>
</feature>
<reference evidence="3" key="1">
    <citation type="journal article" date="2019" name="Int. J. Syst. Evol. Microbiol.">
        <title>The Global Catalogue of Microorganisms (GCM) 10K type strain sequencing project: providing services to taxonomists for standard genome sequencing and annotation.</title>
        <authorList>
            <consortium name="The Broad Institute Genomics Platform"/>
            <consortium name="The Broad Institute Genome Sequencing Center for Infectious Disease"/>
            <person name="Wu L."/>
            <person name="Ma J."/>
        </authorList>
    </citation>
    <scope>NUCLEOTIDE SEQUENCE [LARGE SCALE GENOMIC DNA]</scope>
    <source>
        <strain evidence="3">CGMCC 4.1415</strain>
    </source>
</reference>
<evidence type="ECO:0000259" key="1">
    <source>
        <dbReference type="Pfam" id="PF01609"/>
    </source>
</evidence>
<accession>A0ABW0H0J0</accession>
<comment type="caution">
    <text evidence="2">The sequence shown here is derived from an EMBL/GenBank/DDBJ whole genome shotgun (WGS) entry which is preliminary data.</text>
</comment>
<organism evidence="2 3">
    <name type="scientific">Aquamicrobium segne</name>
    <dbReference type="NCBI Taxonomy" id="469547"/>
    <lineage>
        <taxon>Bacteria</taxon>
        <taxon>Pseudomonadati</taxon>
        <taxon>Pseudomonadota</taxon>
        <taxon>Alphaproteobacteria</taxon>
        <taxon>Hyphomicrobiales</taxon>
        <taxon>Phyllobacteriaceae</taxon>
        <taxon>Aquamicrobium</taxon>
    </lineage>
</organism>
<proteinExistence type="predicted"/>
<dbReference type="InterPro" id="IPR002559">
    <property type="entry name" value="Transposase_11"/>
</dbReference>
<dbReference type="EMBL" id="JBHSLL010000015">
    <property type="protein sequence ID" value="MFC5385548.1"/>
    <property type="molecule type" value="Genomic_DNA"/>
</dbReference>
<keyword evidence="3" id="KW-1185">Reference proteome</keyword>
<dbReference type="Pfam" id="PF01609">
    <property type="entry name" value="DDE_Tnp_1"/>
    <property type="match status" value="1"/>
</dbReference>
<feature type="domain" description="Transposase IS4-like" evidence="1">
    <location>
        <begin position="4"/>
        <end position="55"/>
    </location>
</feature>
<evidence type="ECO:0000313" key="2">
    <source>
        <dbReference type="EMBL" id="MFC5385548.1"/>
    </source>
</evidence>
<gene>
    <name evidence="2" type="ORF">ACFPLB_06140</name>
</gene>
<dbReference type="RefSeq" id="WP_378228495.1">
    <property type="nucleotide sequence ID" value="NZ_JBHSLL010000015.1"/>
</dbReference>
<name>A0ABW0H0J0_9HYPH</name>
<evidence type="ECO:0000313" key="3">
    <source>
        <dbReference type="Proteomes" id="UP001596016"/>
    </source>
</evidence>